<dbReference type="InterPro" id="IPR023214">
    <property type="entry name" value="HAD_sf"/>
</dbReference>
<dbReference type="NCBIfam" id="TIGR01460">
    <property type="entry name" value="HAD-SF-IIA"/>
    <property type="match status" value="1"/>
</dbReference>
<accession>A0ABY3YQD9</accession>
<dbReference type="PANTHER" id="PTHR19288">
    <property type="entry name" value="4-NITROPHENYLPHOSPHATASE-RELATED"/>
    <property type="match status" value="1"/>
</dbReference>
<dbReference type="Gene3D" id="3.40.50.1000">
    <property type="entry name" value="HAD superfamily/HAD-like"/>
    <property type="match status" value="2"/>
</dbReference>
<dbReference type="Proteomes" id="UP000829476">
    <property type="component" value="Chromosome"/>
</dbReference>
<dbReference type="GO" id="GO:0016787">
    <property type="term" value="F:hydrolase activity"/>
    <property type="evidence" value="ECO:0007669"/>
    <property type="project" value="UniProtKB-KW"/>
</dbReference>
<organism evidence="1 2">
    <name type="scientific">Zhouia spongiae</name>
    <dbReference type="NCBI Taxonomy" id="2202721"/>
    <lineage>
        <taxon>Bacteria</taxon>
        <taxon>Pseudomonadati</taxon>
        <taxon>Bacteroidota</taxon>
        <taxon>Flavobacteriia</taxon>
        <taxon>Flavobacteriales</taxon>
        <taxon>Flavobacteriaceae</taxon>
        <taxon>Zhouia</taxon>
    </lineage>
</organism>
<evidence type="ECO:0000313" key="1">
    <source>
        <dbReference type="EMBL" id="UNY99938.1"/>
    </source>
</evidence>
<proteinExistence type="predicted"/>
<dbReference type="SUPFAM" id="SSF56784">
    <property type="entry name" value="HAD-like"/>
    <property type="match status" value="1"/>
</dbReference>
<dbReference type="Pfam" id="PF13242">
    <property type="entry name" value="Hydrolase_like"/>
    <property type="match status" value="1"/>
</dbReference>
<dbReference type="RefSeq" id="WP_242938307.1">
    <property type="nucleotide sequence ID" value="NZ_CP094326.1"/>
</dbReference>
<dbReference type="Pfam" id="PF13344">
    <property type="entry name" value="Hydrolase_6"/>
    <property type="match status" value="1"/>
</dbReference>
<dbReference type="InterPro" id="IPR006357">
    <property type="entry name" value="HAD-SF_hydro_IIA"/>
</dbReference>
<dbReference type="CDD" id="cd07530">
    <property type="entry name" value="HAD_Pase_UmpH-like"/>
    <property type="match status" value="1"/>
</dbReference>
<sequence length="262" mass="28308">MKKGFLIDMDGVIYGGDEMIPGADEFIATLQKENIPFLFMTNNSQRTPLDTVNKVARMGIKIKEENVYTSAMATASFLSFMKPNGTAYVLGEGGIITSLLQQGYTMANSNPDFVVVGEGRNFTLEMVNNAVDMILAGAKLIATNLDPSPKKKGWSNLGIKAVVAMIEEATGKKAFSVGKPSPVMMRSARKYLGLEARETIIIGDTMDTDILGGVQLGYTTILTLSGVSKRNILDDYAFKPDMIVDSVASIDLETAMALKHGQ</sequence>
<keyword evidence="1" id="KW-0378">Hydrolase</keyword>
<protein>
    <submittedName>
        <fullName evidence="1">HAD-IIA family hydrolase</fullName>
    </submittedName>
</protein>
<name>A0ABY3YQD9_9FLAO</name>
<dbReference type="PANTHER" id="PTHR19288:SF46">
    <property type="entry name" value="HALOACID DEHALOGENASE-LIKE HYDROLASE DOMAIN-CONTAINING PROTEIN 2"/>
    <property type="match status" value="1"/>
</dbReference>
<reference evidence="1 2" key="1">
    <citation type="journal article" date="2018" name="Int. J. Syst. Evol. Microbiol.">
        <title>Zhouia spongiae sp. nov., isolated from a marine sponge.</title>
        <authorList>
            <person name="Zhuang L."/>
            <person name="Lin B."/>
            <person name="Qin F."/>
            <person name="Luo L."/>
        </authorList>
    </citation>
    <scope>NUCLEOTIDE SEQUENCE [LARGE SCALE GENOMIC DNA]</scope>
    <source>
        <strain evidence="1 2">HN-Y44</strain>
    </source>
</reference>
<dbReference type="InterPro" id="IPR036412">
    <property type="entry name" value="HAD-like_sf"/>
</dbReference>
<dbReference type="EMBL" id="CP094326">
    <property type="protein sequence ID" value="UNY99938.1"/>
    <property type="molecule type" value="Genomic_DNA"/>
</dbReference>
<keyword evidence="2" id="KW-1185">Reference proteome</keyword>
<evidence type="ECO:0000313" key="2">
    <source>
        <dbReference type="Proteomes" id="UP000829476"/>
    </source>
</evidence>
<gene>
    <name evidence="1" type="ORF">MQE36_06210</name>
</gene>